<feature type="domain" description="PurM-like N-terminal" evidence="9">
    <location>
        <begin position="721"/>
        <end position="805"/>
    </location>
</feature>
<dbReference type="PANTHER" id="PTHR43555">
    <property type="entry name" value="PHOSPHORIBOSYLFORMYLGLYCINAMIDINE SYNTHASE SUBUNIT PURL"/>
    <property type="match status" value="1"/>
</dbReference>
<feature type="active site" description="Proton acceptor" evidence="8">
    <location>
        <position position="325"/>
    </location>
</feature>
<evidence type="ECO:0000256" key="5">
    <source>
        <dbReference type="ARBA" id="ARBA00022755"/>
    </source>
</evidence>
<dbReference type="SUPFAM" id="SSF55326">
    <property type="entry name" value="PurM N-terminal domain-like"/>
    <property type="match status" value="2"/>
</dbReference>
<name>A0A1J5IMA5_9BACT</name>
<reference evidence="12 13" key="1">
    <citation type="journal article" date="2016" name="Environ. Microbiol.">
        <title>Genomic resolution of a cold subsurface aquifer community provides metabolic insights for novel microbes adapted to high CO concentrations.</title>
        <authorList>
            <person name="Probst A.J."/>
            <person name="Castelle C.J."/>
            <person name="Singh A."/>
            <person name="Brown C.T."/>
            <person name="Anantharaman K."/>
            <person name="Sharon I."/>
            <person name="Hug L.A."/>
            <person name="Burstein D."/>
            <person name="Emerson J.B."/>
            <person name="Thomas B.C."/>
            <person name="Banfield J.F."/>
        </authorList>
    </citation>
    <scope>NUCLEOTIDE SEQUENCE [LARGE SCALE GENOMIC DNA]</scope>
    <source>
        <strain evidence="12">CG2_30_54_11</strain>
    </source>
</reference>
<dbReference type="Pfam" id="PF18072">
    <property type="entry name" value="FGAR-AT_linker"/>
    <property type="match status" value="1"/>
</dbReference>
<keyword evidence="6 8" id="KW-0067">ATP-binding</keyword>
<dbReference type="Pfam" id="PF02769">
    <property type="entry name" value="AIRS_C"/>
    <property type="match status" value="2"/>
</dbReference>
<keyword evidence="1 8" id="KW-0963">Cytoplasm</keyword>
<dbReference type="SUPFAM" id="SSF56042">
    <property type="entry name" value="PurM C-terminal domain-like"/>
    <property type="match status" value="2"/>
</dbReference>
<evidence type="ECO:0000256" key="2">
    <source>
        <dbReference type="ARBA" id="ARBA00022598"/>
    </source>
</evidence>
<comment type="similarity">
    <text evidence="8">Belongs to the FGAMS family.</text>
</comment>
<dbReference type="InterPro" id="IPR041609">
    <property type="entry name" value="PurL_linker"/>
</dbReference>
<feature type="domain" description="PurM-like N-terminal" evidence="9">
    <location>
        <begin position="305"/>
        <end position="435"/>
    </location>
</feature>
<evidence type="ECO:0000259" key="11">
    <source>
        <dbReference type="Pfam" id="PF18072"/>
    </source>
</evidence>
<comment type="caution">
    <text evidence="12">The sequence shown here is derived from an EMBL/GenBank/DDBJ whole genome shotgun (WGS) entry which is preliminary data.</text>
</comment>
<evidence type="ECO:0000256" key="1">
    <source>
        <dbReference type="ARBA" id="ARBA00022490"/>
    </source>
</evidence>
<dbReference type="PANTHER" id="PTHR43555:SF1">
    <property type="entry name" value="PHOSPHORIBOSYLFORMYLGLYCINAMIDINE SYNTHASE SUBUNIT PURL"/>
    <property type="match status" value="1"/>
</dbReference>
<dbReference type="InterPro" id="IPR010918">
    <property type="entry name" value="PurM-like_C_dom"/>
</dbReference>
<dbReference type="EMBL" id="MNZT01000109">
    <property type="protein sequence ID" value="OIP95514.1"/>
    <property type="molecule type" value="Genomic_DNA"/>
</dbReference>
<feature type="binding site" evidence="8">
    <location>
        <position position="346"/>
    </location>
    <ligand>
        <name>substrate</name>
    </ligand>
</feature>
<comment type="function">
    <text evidence="8">Part of the phosphoribosylformylglycinamidine synthase complex involved in the purines biosynthetic pathway. Catalyzes the ATP-dependent conversion of formylglycinamide ribonucleotide (FGAR) and glutamine to yield formylglycinamidine ribonucleotide (FGAM) and glutamate. The FGAM synthase complex is composed of three subunits. PurQ produces an ammonia molecule by converting glutamine to glutamate. PurL transfers the ammonia molecule to FGAR to form FGAM in an ATP-dependent manner. PurS interacts with PurQ and PurL and is thought to assist in the transfer of the ammonia molecule from PurQ to PurL.</text>
</comment>
<dbReference type="AlphaFoldDB" id="A0A1J5IMA5"/>
<comment type="catalytic activity">
    <reaction evidence="8">
        <text>N(2)-formyl-N(1)-(5-phospho-beta-D-ribosyl)glycinamide + L-glutamine + ATP + H2O = 2-formamido-N(1)-(5-O-phospho-beta-D-ribosyl)acetamidine + L-glutamate + ADP + phosphate + H(+)</text>
        <dbReference type="Rhea" id="RHEA:17129"/>
        <dbReference type="ChEBI" id="CHEBI:15377"/>
        <dbReference type="ChEBI" id="CHEBI:15378"/>
        <dbReference type="ChEBI" id="CHEBI:29985"/>
        <dbReference type="ChEBI" id="CHEBI:30616"/>
        <dbReference type="ChEBI" id="CHEBI:43474"/>
        <dbReference type="ChEBI" id="CHEBI:58359"/>
        <dbReference type="ChEBI" id="CHEBI:147286"/>
        <dbReference type="ChEBI" id="CHEBI:147287"/>
        <dbReference type="ChEBI" id="CHEBI:456216"/>
        <dbReference type="EC" id="6.3.5.3"/>
    </reaction>
</comment>
<keyword evidence="3 8" id="KW-0479">Metal-binding</keyword>
<dbReference type="GO" id="GO:0005737">
    <property type="term" value="C:cytoplasm"/>
    <property type="evidence" value="ECO:0007669"/>
    <property type="project" value="UniProtKB-SubCell"/>
</dbReference>
<gene>
    <name evidence="8" type="primary">purL</name>
    <name evidence="12" type="ORF">AUK40_06010</name>
</gene>
<dbReference type="HAMAP" id="MF_00420">
    <property type="entry name" value="PurL_2"/>
    <property type="match status" value="1"/>
</dbReference>
<evidence type="ECO:0000256" key="6">
    <source>
        <dbReference type="ARBA" id="ARBA00022840"/>
    </source>
</evidence>
<evidence type="ECO:0000313" key="12">
    <source>
        <dbReference type="EMBL" id="OIP95514.1"/>
    </source>
</evidence>
<dbReference type="CDD" id="cd02203">
    <property type="entry name" value="PurL_repeat1"/>
    <property type="match status" value="1"/>
</dbReference>
<dbReference type="Gene3D" id="3.30.1330.10">
    <property type="entry name" value="PurM-like, N-terminal domain"/>
    <property type="match status" value="2"/>
</dbReference>
<evidence type="ECO:0000256" key="4">
    <source>
        <dbReference type="ARBA" id="ARBA00022741"/>
    </source>
</evidence>
<evidence type="ECO:0000313" key="13">
    <source>
        <dbReference type="Proteomes" id="UP000183245"/>
    </source>
</evidence>
<feature type="binding site" evidence="8">
    <location>
        <position position="487"/>
    </location>
    <ligand>
        <name>substrate</name>
    </ligand>
</feature>
<dbReference type="InterPro" id="IPR016188">
    <property type="entry name" value="PurM-like_N"/>
</dbReference>
<feature type="active site" evidence="8">
    <location>
        <position position="260"/>
    </location>
</feature>
<evidence type="ECO:0000256" key="3">
    <source>
        <dbReference type="ARBA" id="ARBA00022723"/>
    </source>
</evidence>
<feature type="domain" description="Phosphoribosylformylglycinamidine synthase linker" evidence="11">
    <location>
        <begin position="223"/>
        <end position="263"/>
    </location>
</feature>
<feature type="binding site" evidence="8">
    <location>
        <position position="321"/>
    </location>
    <ligand>
        <name>ATP</name>
        <dbReference type="ChEBI" id="CHEBI:30616"/>
    </ligand>
</feature>
<accession>A0A1J5IMA5</accession>
<dbReference type="UniPathway" id="UPA00074">
    <property type="reaction ID" value="UER00128"/>
</dbReference>
<feature type="domain" description="PurM-like C-terminal" evidence="10">
    <location>
        <begin position="851"/>
        <end position="999"/>
    </location>
</feature>
<dbReference type="GO" id="GO:0004642">
    <property type="term" value="F:phosphoribosylformylglycinamidine synthase activity"/>
    <property type="evidence" value="ECO:0007669"/>
    <property type="project" value="UniProtKB-UniRule"/>
</dbReference>
<evidence type="ECO:0000259" key="9">
    <source>
        <dbReference type="Pfam" id="PF00586"/>
    </source>
</evidence>
<feature type="binding site" evidence="8">
    <location>
        <position position="766"/>
    </location>
    <ligand>
        <name>ATP</name>
        <dbReference type="ChEBI" id="CHEBI:30616"/>
    </ligand>
</feature>
<dbReference type="InterPro" id="IPR036676">
    <property type="entry name" value="PurM-like_C_sf"/>
</dbReference>
<feature type="binding site" evidence="8">
    <location>
        <position position="806"/>
    </location>
    <ligand>
        <name>substrate</name>
    </ligand>
</feature>
<comment type="pathway">
    <text evidence="8">Purine metabolism; IMP biosynthesis via de novo pathway; 5-amino-1-(5-phospho-D-ribosyl)imidazole from N(2)-formyl-N(1)-(5-phospho-D-ribosyl)glycinamide: step 1/2.</text>
</comment>
<comment type="caution">
    <text evidence="8">Lacks conserved residue(s) required for the propagation of feature annotation.</text>
</comment>
<feature type="binding site" evidence="8">
    <location>
        <position position="347"/>
    </location>
    <ligand>
        <name>Mg(2+)</name>
        <dbReference type="ChEBI" id="CHEBI:18420"/>
        <label>2</label>
    </ligand>
</feature>
<dbReference type="Gene3D" id="3.90.650.10">
    <property type="entry name" value="PurM-like C-terminal domain"/>
    <property type="match status" value="2"/>
</dbReference>
<dbReference type="InterPro" id="IPR010074">
    <property type="entry name" value="PRibForGlyAmidine_synth_PurL"/>
</dbReference>
<keyword evidence="4 8" id="KW-0547">Nucleotide-binding</keyword>
<evidence type="ECO:0000256" key="8">
    <source>
        <dbReference type="HAMAP-Rule" id="MF_00420"/>
    </source>
</evidence>
<protein>
    <recommendedName>
        <fullName evidence="8">Phosphoribosylformylglycinamidine synthase subunit PurL</fullName>
        <shortName evidence="8">FGAM synthase</shortName>
        <ecNumber evidence="8">6.3.5.3</ecNumber>
    </recommendedName>
    <alternativeName>
        <fullName evidence="8">Formylglycinamide ribonucleotide amidotransferase subunit II</fullName>
        <shortName evidence="8">FGAR amidotransferase II</shortName>
        <shortName evidence="8">FGAR-AT II</shortName>
    </alternativeName>
    <alternativeName>
        <fullName evidence="8">Glutamine amidotransferase PurL</fullName>
    </alternativeName>
    <alternativeName>
        <fullName evidence="8">Phosphoribosylformylglycinamidine synthase subunit II</fullName>
    </alternativeName>
</protein>
<dbReference type="CDD" id="cd02204">
    <property type="entry name" value="PurL_repeat2"/>
    <property type="match status" value="1"/>
</dbReference>
<keyword evidence="5 8" id="KW-0658">Purine biosynthesis</keyword>
<comment type="subunit">
    <text evidence="8">Monomer. Part of the FGAM synthase complex composed of 1 PurL, 1 PurQ and 2 PurS subunits.</text>
</comment>
<keyword evidence="7 8" id="KW-0460">Magnesium</keyword>
<dbReference type="GO" id="GO:0000287">
    <property type="term" value="F:magnesium ion binding"/>
    <property type="evidence" value="ECO:0007669"/>
    <property type="project" value="UniProtKB-UniRule"/>
</dbReference>
<dbReference type="GO" id="GO:0006189">
    <property type="term" value="P:'de novo' IMP biosynthetic process"/>
    <property type="evidence" value="ECO:0007669"/>
    <property type="project" value="UniProtKB-UniRule"/>
</dbReference>
<evidence type="ECO:0000256" key="7">
    <source>
        <dbReference type="ARBA" id="ARBA00022842"/>
    </source>
</evidence>
<dbReference type="Proteomes" id="UP000183245">
    <property type="component" value="Unassembled WGS sequence"/>
</dbReference>
<dbReference type="Pfam" id="PF00586">
    <property type="entry name" value="AIRS"/>
    <property type="match status" value="2"/>
</dbReference>
<feature type="domain" description="PurM-like C-terminal" evidence="10">
    <location>
        <begin position="450"/>
        <end position="603"/>
    </location>
</feature>
<dbReference type="STRING" id="1817892.AUK40_06010"/>
<feature type="binding site" evidence="8">
    <location>
        <begin position="559"/>
        <end position="561"/>
    </location>
    <ligand>
        <name>substrate</name>
    </ligand>
</feature>
<dbReference type="GO" id="GO:0005524">
    <property type="term" value="F:ATP binding"/>
    <property type="evidence" value="ECO:0007669"/>
    <property type="project" value="UniProtKB-UniRule"/>
</dbReference>
<proteinExistence type="inferred from homology"/>
<sequence length="1027" mass="112009">MSSLSEDHCMAHRIEIYASVPDTRAQVLKNRILSFQFSDHDVAAVELVDVYTVDKELTAEELEKSASILANPVTQTYSIDDSHLPAQFDWAIEIGFLPGVTDNVGNTAHQSIADLIRRPFTDGEAIYSTQLLYITGTLAQKDIDRIGAALSNPIIQRTQSKTGQQCRDDHGMGTIVPRVTLGKSAKTDIVNVFVTDEELEQIGKNGITDHFDPDGTPVYRGPLALDLPSMKVITDYFSKTEKRQPTDAELETLGQTWSEHCKHTIFAGSLDDIHDGLYKHFIRRATTDVRQNKGKQNFCVSVFTDNSGAIAFDGNYLITDKAETHNSPSALDPFGGAVTGIVGVNRDTIGFGLGAKPIANTYGFCFADPRSKPKLYRGKDKTSPMLSPRRIMEGVVAGVNNGGNCSGIPTPQGFVYFHPNYAGKPLVFVRTVGLIPWHVQGKLSHEKKAEVGDAIVMIGGRVGKDGIHGATFSSEALTSGSPATAVQIGDPITQKKFSDAVVKEARDLGLYHSITDNGAGGLSSSIGEMARDTNGCLVKLDLVPLKYPGLAPWEIWISESQERMSLAVPQDRVDEFISLMHRRDVEATVIGEFTNTGRCIVSYKNQNVVDMDLEFMHFGLPHKTLTSTTTEIRSEQNIIPVCTDFDALFIDMTRRLNVCSSSFISYQYDYVVQGTSALQPLQGRGKVNADASVLRPLLPPLEATPSQPVKGPKTYPPSLQGIALSQALYPTYSELDTYHMAACSIDGAIRNVVAVGADPDRIALMDNFCWCSPEDPARLGQLKRACEACYDYAVAFGTPFISGKDSMYNDFKGFDAISEPIKLSIPPTLLISSLGILPDVTRAVSLDAKMPGDLVYVLGMTRREMGGSEYYAYVGEKEKGTARRGNVVPQVDAASALKLYRTYYEAVNRRLLASGIALGIGGLAVALLKTALGGKLGLSIDLKRMLSRNIEREDYLLFAESASRLLVTVAPQNQAAFEKMFEGQYFARIGEVTAEPELIINGLKGLTIIDIQLAALEKSYFSPLADF</sequence>
<keyword evidence="2 8" id="KW-0436">Ligase</keyword>
<evidence type="ECO:0000259" key="10">
    <source>
        <dbReference type="Pfam" id="PF02769"/>
    </source>
</evidence>
<comment type="subcellular location">
    <subcellularLocation>
        <location evidence="8">Cytoplasm</location>
    </subcellularLocation>
</comment>
<dbReference type="EC" id="6.3.5.3" evidence="8"/>
<feature type="binding site" evidence="8">
    <location>
        <position position="516"/>
    </location>
    <ligand>
        <name>Mg(2+)</name>
        <dbReference type="ChEBI" id="CHEBI:18420"/>
        <label>2</label>
    </ligand>
</feature>
<dbReference type="InterPro" id="IPR036921">
    <property type="entry name" value="PurM-like_N_sf"/>
</dbReference>
<organism evidence="12 13">
    <name type="scientific">Candidatus Wirthbacteria bacterium CG2_30_54_11</name>
    <dbReference type="NCBI Taxonomy" id="1817892"/>
    <lineage>
        <taxon>Bacteria</taxon>
        <taxon>Candidatus Wirthbacteria</taxon>
    </lineage>
</organism>
<feature type="binding site" evidence="8">
    <location>
        <position position="803"/>
    </location>
    <ligand>
        <name>ATP</name>
        <dbReference type="ChEBI" id="CHEBI:30616"/>
    </ligand>
</feature>
<feature type="binding site" evidence="8">
    <location>
        <position position="323"/>
    </location>
    <ligand>
        <name>Mg(2+)</name>
        <dbReference type="ChEBI" id="CHEBI:18420"/>
        <label>1</label>
    </ligand>
</feature>